<evidence type="ECO:0000313" key="2">
    <source>
        <dbReference type="Proteomes" id="UP000838749"/>
    </source>
</evidence>
<proteinExistence type="predicted"/>
<dbReference type="Proteomes" id="UP000838749">
    <property type="component" value="Unassembled WGS sequence"/>
</dbReference>
<accession>A0ABM9BKW3</accession>
<reference evidence="1" key="1">
    <citation type="submission" date="2021-12" db="EMBL/GenBank/DDBJ databases">
        <authorList>
            <person name="Criscuolo A."/>
        </authorList>
    </citation>
    <scope>NUCLEOTIDE SEQUENCE</scope>
    <source>
        <strain evidence="1">CIP111894</strain>
    </source>
</reference>
<keyword evidence="2" id="KW-1185">Reference proteome</keyword>
<name>A0ABM9BKW3_9BACL</name>
<sequence length="75" mass="8323">MTSPTAQISPGKNAIFLSIYLLHLLPYAFGSMDFGLYCNLTQRTLALYEVRVPQTGDLPLASFRFHLAMNTLALS</sequence>
<organism evidence="1 2">
    <name type="scientific">Paenibacillus pseudetheri</name>
    <dbReference type="NCBI Taxonomy" id="2897682"/>
    <lineage>
        <taxon>Bacteria</taxon>
        <taxon>Bacillati</taxon>
        <taxon>Bacillota</taxon>
        <taxon>Bacilli</taxon>
        <taxon>Bacillales</taxon>
        <taxon>Paenibacillaceae</taxon>
        <taxon>Paenibacillus</taxon>
    </lineage>
</organism>
<protein>
    <submittedName>
        <fullName evidence="1">Uncharacterized protein</fullName>
    </submittedName>
</protein>
<comment type="caution">
    <text evidence="1">The sequence shown here is derived from an EMBL/GenBank/DDBJ whole genome shotgun (WGS) entry which is preliminary data.</text>
</comment>
<gene>
    <name evidence="1" type="ORF">PAECIP111894_06068</name>
</gene>
<dbReference type="EMBL" id="CAKMAB010000078">
    <property type="protein sequence ID" value="CAH1059855.1"/>
    <property type="molecule type" value="Genomic_DNA"/>
</dbReference>
<evidence type="ECO:0000313" key="1">
    <source>
        <dbReference type="EMBL" id="CAH1059855.1"/>
    </source>
</evidence>